<dbReference type="AlphaFoldDB" id="A0A9P6UC16"/>
<feature type="compositionally biased region" description="Pro residues" evidence="6">
    <location>
        <begin position="272"/>
        <end position="286"/>
    </location>
</feature>
<evidence type="ECO:0000256" key="3">
    <source>
        <dbReference type="ARBA" id="ARBA00022692"/>
    </source>
</evidence>
<dbReference type="GO" id="GO:0005737">
    <property type="term" value="C:cytoplasm"/>
    <property type="evidence" value="ECO:0007669"/>
    <property type="project" value="UniProtKB-ARBA"/>
</dbReference>
<evidence type="ECO:0000313" key="9">
    <source>
        <dbReference type="Proteomes" id="UP000807716"/>
    </source>
</evidence>
<keyword evidence="5 7" id="KW-0472">Membrane</keyword>
<evidence type="ECO:0000256" key="2">
    <source>
        <dbReference type="ARBA" id="ARBA00008707"/>
    </source>
</evidence>
<proteinExistence type="inferred from homology"/>
<feature type="transmembrane region" description="Helical" evidence="7">
    <location>
        <begin position="226"/>
        <end position="246"/>
    </location>
</feature>
<comment type="caution">
    <text evidence="8">The sequence shown here is derived from an EMBL/GenBank/DDBJ whole genome shotgun (WGS) entry which is preliminary data.</text>
</comment>
<organism evidence="8 9">
    <name type="scientific">Actinomortierella ambigua</name>
    <dbReference type="NCBI Taxonomy" id="1343610"/>
    <lineage>
        <taxon>Eukaryota</taxon>
        <taxon>Fungi</taxon>
        <taxon>Fungi incertae sedis</taxon>
        <taxon>Mucoromycota</taxon>
        <taxon>Mortierellomycotina</taxon>
        <taxon>Mortierellomycetes</taxon>
        <taxon>Mortierellales</taxon>
        <taxon>Mortierellaceae</taxon>
        <taxon>Actinomortierella</taxon>
    </lineage>
</organism>
<feature type="compositionally biased region" description="Low complexity" evidence="6">
    <location>
        <begin position="360"/>
        <end position="380"/>
    </location>
</feature>
<dbReference type="Proteomes" id="UP000807716">
    <property type="component" value="Unassembled WGS sequence"/>
</dbReference>
<evidence type="ECO:0000256" key="4">
    <source>
        <dbReference type="ARBA" id="ARBA00022989"/>
    </source>
</evidence>
<evidence type="ECO:0000256" key="7">
    <source>
        <dbReference type="SAM" id="Phobius"/>
    </source>
</evidence>
<feature type="transmembrane region" description="Helical" evidence="7">
    <location>
        <begin position="193"/>
        <end position="214"/>
    </location>
</feature>
<dbReference type="GO" id="GO:0016020">
    <property type="term" value="C:membrane"/>
    <property type="evidence" value="ECO:0007669"/>
    <property type="project" value="UniProtKB-SubCell"/>
</dbReference>
<reference evidence="8" key="1">
    <citation type="journal article" date="2020" name="Fungal Divers.">
        <title>Resolving the Mortierellaceae phylogeny through synthesis of multi-gene phylogenetics and phylogenomics.</title>
        <authorList>
            <person name="Vandepol N."/>
            <person name="Liber J."/>
            <person name="Desiro A."/>
            <person name="Na H."/>
            <person name="Kennedy M."/>
            <person name="Barry K."/>
            <person name="Grigoriev I.V."/>
            <person name="Miller A.N."/>
            <person name="O'Donnell K."/>
            <person name="Stajich J.E."/>
            <person name="Bonito G."/>
        </authorList>
    </citation>
    <scope>NUCLEOTIDE SEQUENCE</scope>
    <source>
        <strain evidence="8">BC1065</strain>
    </source>
</reference>
<protein>
    <submittedName>
        <fullName evidence="8">Uncharacterized protein</fullName>
    </submittedName>
</protein>
<dbReference type="InterPro" id="IPR007770">
    <property type="entry name" value="DMP"/>
</dbReference>
<sequence length="462" mass="48252">MVVAIPGGKNYSCYYMPGAGVALTYLNCTDDQASALKISLAIGFFLSVFLSFLKHVPIDGSGPPRADPVVLLPSPAENENIEQTEQNDGADESGAGRGMQGGIGGGGGAGGTAETGAGIGVEGAPDGLRARSTRLYAGGLDEKGERLHKQQQQPQQQQFYYIRVQANQRPKYRRGVIYVEGNSYYLDFGDFHIWGHASLSFVAFGSLALCSASVSQCLFPSVKPWIFVFLQIILLVVCCFIAMFWINDPTLSLGLAIIQDSTAGLGQQQQQQPPPAPPAPPKPTAPSYPDGRYDGSYPWQHRPPPASAVAAAAAAAGTFASSPPGLNISTTNLSSSDSLSGPSKVAKMAVSAKAMMIPSPMSSTTLESPISSSSGASQPPNGLPQTRSLMSEATATSGYSVLAGHVHHPYDAAEIVAARRVVINMDADSGAGAITEETSEGGGGVMHQQQQQVLLQQQGGAH</sequence>
<evidence type="ECO:0000256" key="5">
    <source>
        <dbReference type="ARBA" id="ARBA00023136"/>
    </source>
</evidence>
<dbReference type="Pfam" id="PF05078">
    <property type="entry name" value="DUF679"/>
    <property type="match status" value="1"/>
</dbReference>
<feature type="region of interest" description="Disordered" evidence="6">
    <location>
        <begin position="83"/>
        <end position="126"/>
    </location>
</feature>
<feature type="compositionally biased region" description="Low complexity" evidence="6">
    <location>
        <begin position="446"/>
        <end position="462"/>
    </location>
</feature>
<feature type="region of interest" description="Disordered" evidence="6">
    <location>
        <begin position="360"/>
        <end position="387"/>
    </location>
</feature>
<feature type="region of interest" description="Disordered" evidence="6">
    <location>
        <begin position="433"/>
        <end position="462"/>
    </location>
</feature>
<feature type="compositionally biased region" description="Gly residues" evidence="6">
    <location>
        <begin position="95"/>
        <end position="121"/>
    </location>
</feature>
<feature type="region of interest" description="Disordered" evidence="6">
    <location>
        <begin position="264"/>
        <end position="300"/>
    </location>
</feature>
<keyword evidence="4 7" id="KW-1133">Transmembrane helix</keyword>
<dbReference type="OrthoDB" id="2439547at2759"/>
<dbReference type="EMBL" id="JAAAJB010000012">
    <property type="protein sequence ID" value="KAG0270093.1"/>
    <property type="molecule type" value="Genomic_DNA"/>
</dbReference>
<comment type="similarity">
    <text evidence="2">Belongs to the plant DMP1 protein family.</text>
</comment>
<evidence type="ECO:0000256" key="6">
    <source>
        <dbReference type="SAM" id="MobiDB-lite"/>
    </source>
</evidence>
<keyword evidence="3 7" id="KW-0812">Transmembrane</keyword>
<comment type="subcellular location">
    <subcellularLocation>
        <location evidence="1">Membrane</location>
        <topology evidence="1">Multi-pass membrane protein</topology>
    </subcellularLocation>
</comment>
<keyword evidence="9" id="KW-1185">Reference proteome</keyword>
<gene>
    <name evidence="8" type="ORF">DFQ27_000751</name>
</gene>
<name>A0A9P6UC16_9FUNG</name>
<accession>A0A9P6UC16</accession>
<evidence type="ECO:0000313" key="8">
    <source>
        <dbReference type="EMBL" id="KAG0270093.1"/>
    </source>
</evidence>
<evidence type="ECO:0000256" key="1">
    <source>
        <dbReference type="ARBA" id="ARBA00004141"/>
    </source>
</evidence>